<dbReference type="Gene3D" id="3.40.50.12030">
    <property type="entry name" value="Uncharacterised protein family UPF0261, NC domain"/>
    <property type="match status" value="1"/>
</dbReference>
<gene>
    <name evidence="2" type="ORF">VitviT2T_006897</name>
</gene>
<reference evidence="2 3" key="1">
    <citation type="journal article" date="2023" name="Hortic Res">
        <title>The complete reference genome for grapevine (Vitis vinifera L.) genetics and breeding.</title>
        <authorList>
            <person name="Shi X."/>
            <person name="Cao S."/>
            <person name="Wang X."/>
            <person name="Huang S."/>
            <person name="Wang Y."/>
            <person name="Liu Z."/>
            <person name="Liu W."/>
            <person name="Leng X."/>
            <person name="Peng Y."/>
            <person name="Wang N."/>
            <person name="Wang Y."/>
            <person name="Ma Z."/>
            <person name="Xu X."/>
            <person name="Zhang F."/>
            <person name="Xue H."/>
            <person name="Zhong H."/>
            <person name="Wang Y."/>
            <person name="Zhang K."/>
            <person name="Velt A."/>
            <person name="Avia K."/>
            <person name="Holtgrawe D."/>
            <person name="Grimplet J."/>
            <person name="Matus J.T."/>
            <person name="Ware D."/>
            <person name="Wu X."/>
            <person name="Wang H."/>
            <person name="Liu C."/>
            <person name="Fang Y."/>
            <person name="Rustenholz C."/>
            <person name="Cheng Z."/>
            <person name="Xiao H."/>
            <person name="Zhou Y."/>
        </authorList>
    </citation>
    <scope>NUCLEOTIDE SEQUENCE [LARGE SCALE GENOMIC DNA]</scope>
    <source>
        <strain evidence="3">cv. Pinot noir / PN40024</strain>
        <tissue evidence="2">Leaf</tissue>
    </source>
</reference>
<dbReference type="Pfam" id="PF23189">
    <property type="entry name" value="UPF0261_C"/>
    <property type="match status" value="1"/>
</dbReference>
<dbReference type="PANTHER" id="PTHR31862">
    <property type="entry name" value="UPF0261 DOMAIN PROTEIN (AFU_ORTHOLOGUE AFUA_1G10120)"/>
    <property type="match status" value="1"/>
</dbReference>
<name>A0ABY9BY43_VITVI</name>
<keyword evidence="3" id="KW-1185">Reference proteome</keyword>
<dbReference type="InterPro" id="IPR056778">
    <property type="entry name" value="UPF0261_C"/>
</dbReference>
<protein>
    <recommendedName>
        <fullName evidence="1">UPF0261 domain-containing protein</fullName>
    </recommendedName>
</protein>
<dbReference type="Proteomes" id="UP001227230">
    <property type="component" value="Chromosome 5"/>
</dbReference>
<evidence type="ECO:0000313" key="3">
    <source>
        <dbReference type="Proteomes" id="UP001227230"/>
    </source>
</evidence>
<dbReference type="InterPro" id="IPR051353">
    <property type="entry name" value="Tobamovirus_resist_UPF0261"/>
</dbReference>
<evidence type="ECO:0000313" key="2">
    <source>
        <dbReference type="EMBL" id="WJZ87524.1"/>
    </source>
</evidence>
<accession>A0ABY9BY43</accession>
<evidence type="ECO:0000259" key="1">
    <source>
        <dbReference type="Pfam" id="PF23189"/>
    </source>
</evidence>
<dbReference type="EMBL" id="CP126652">
    <property type="protein sequence ID" value="WJZ87524.1"/>
    <property type="molecule type" value="Genomic_DNA"/>
</dbReference>
<organism evidence="2 3">
    <name type="scientific">Vitis vinifera</name>
    <name type="common">Grape</name>
    <dbReference type="NCBI Taxonomy" id="29760"/>
    <lineage>
        <taxon>Eukaryota</taxon>
        <taxon>Viridiplantae</taxon>
        <taxon>Streptophyta</taxon>
        <taxon>Embryophyta</taxon>
        <taxon>Tracheophyta</taxon>
        <taxon>Spermatophyta</taxon>
        <taxon>Magnoliopsida</taxon>
        <taxon>eudicotyledons</taxon>
        <taxon>Gunneridae</taxon>
        <taxon>Pentapetalae</taxon>
        <taxon>rosids</taxon>
        <taxon>Vitales</taxon>
        <taxon>Vitaceae</taxon>
        <taxon>Viteae</taxon>
        <taxon>Vitis</taxon>
    </lineage>
</organism>
<proteinExistence type="predicted"/>
<dbReference type="PANTHER" id="PTHR31862:SF1">
    <property type="entry name" value="UPF0261 DOMAIN PROTEIN (AFU_ORTHOLOGUE AFUA_1G10120)"/>
    <property type="match status" value="1"/>
</dbReference>
<sequence length="172" mass="19652">MSILLIYGIQNPHCCCLKEKLWQLEKTTSLTPFVENFVLERFSIQTSLRVLFDEFLGNKFQDAVELISMQPVASNLAAWKRMRVVEFMHMRYALESVVFAVGAMERKEGYETLIFHTTGMGGRAMEDLIRRGFIRCVLDITTTEVADYVVGGFIACDNSHLDVMKIRNLSAL</sequence>
<feature type="domain" description="UPF0261" evidence="1">
    <location>
        <begin position="103"/>
        <end position="162"/>
    </location>
</feature>